<organism evidence="1 2">
    <name type="scientific">Primorskyibacter flagellatus</name>
    <dbReference type="NCBI Taxonomy" id="1387277"/>
    <lineage>
        <taxon>Bacteria</taxon>
        <taxon>Pseudomonadati</taxon>
        <taxon>Pseudomonadota</taxon>
        <taxon>Alphaproteobacteria</taxon>
        <taxon>Rhodobacterales</taxon>
        <taxon>Roseobacteraceae</taxon>
        <taxon>Primorskyibacter</taxon>
    </lineage>
</organism>
<keyword evidence="2" id="KW-1185">Reference proteome</keyword>
<dbReference type="EMBL" id="FWYD01000003">
    <property type="protein sequence ID" value="SMC62584.1"/>
    <property type="molecule type" value="Genomic_DNA"/>
</dbReference>
<name>A0A1W2APQ8_9RHOB</name>
<dbReference type="Proteomes" id="UP000192330">
    <property type="component" value="Unassembled WGS sequence"/>
</dbReference>
<accession>A0A1W2APQ8</accession>
<sequence length="83" mass="9643">MLRREHDIAGGRSVALYSDGVPYRDALSRTWSADDGQLVFVISPPRRRRAKYFTHQNVVSSMNFMGIKRNPCATDCFLHWRKE</sequence>
<reference evidence="1 2" key="1">
    <citation type="submission" date="2017-04" db="EMBL/GenBank/DDBJ databases">
        <authorList>
            <person name="Afonso C.L."/>
            <person name="Miller P.J."/>
            <person name="Scott M.A."/>
            <person name="Spackman E."/>
            <person name="Goraichik I."/>
            <person name="Dimitrov K.M."/>
            <person name="Suarez D.L."/>
            <person name="Swayne D.E."/>
        </authorList>
    </citation>
    <scope>NUCLEOTIDE SEQUENCE [LARGE SCALE GENOMIC DNA]</scope>
    <source>
        <strain evidence="1 2">CGMCC 1.12644</strain>
    </source>
</reference>
<evidence type="ECO:0000313" key="1">
    <source>
        <dbReference type="EMBL" id="SMC62584.1"/>
    </source>
</evidence>
<proteinExistence type="predicted"/>
<dbReference type="AlphaFoldDB" id="A0A1W2APQ8"/>
<dbReference type="STRING" id="1387277.SAMN06295998_103181"/>
<evidence type="ECO:0000313" key="2">
    <source>
        <dbReference type="Proteomes" id="UP000192330"/>
    </source>
</evidence>
<gene>
    <name evidence="1" type="ORF">SAMN06295998_103181</name>
</gene>
<protein>
    <submittedName>
        <fullName evidence="1">Uncharacterized protein</fullName>
    </submittedName>
</protein>